<proteinExistence type="predicted"/>
<dbReference type="Proteomes" id="UP000053038">
    <property type="component" value="Unassembled WGS sequence"/>
</dbReference>
<accession>A0A7V8IHQ8</accession>
<evidence type="ECO:0000313" key="1">
    <source>
        <dbReference type="EMBL" id="KHN50756.1"/>
    </source>
</evidence>
<gene>
    <name evidence="1" type="ORF">OI69_13600</name>
</gene>
<dbReference type="AlphaFoldDB" id="A0A7V8IHQ8"/>
<dbReference type="EMBL" id="JSXC01000037">
    <property type="protein sequence ID" value="KHN50756.1"/>
    <property type="molecule type" value="Genomic_DNA"/>
</dbReference>
<comment type="caution">
    <text evidence="1">The sequence shown here is derived from an EMBL/GenBank/DDBJ whole genome shotgun (WGS) entry which is preliminary data.</text>
</comment>
<name>A0A7V8IHQ8_9GAMM</name>
<keyword evidence="2" id="KW-1185">Reference proteome</keyword>
<sequence length="83" mass="9211">MENGARYIVTLQRGWIVVGDVTKSGDYLSITNASVIERWGTSEGLGQLAISGPTDDTRLRKTSDLLTHELTVIHLMRVQNNKL</sequence>
<reference evidence="1 2" key="1">
    <citation type="submission" date="2014-10" db="EMBL/GenBank/DDBJ databases">
        <title>Genome sequence of Pectobacterium carotovorum M022.</title>
        <authorList>
            <person name="Chan K.-G."/>
            <person name="Tan W.-S."/>
        </authorList>
    </citation>
    <scope>NUCLEOTIDE SEQUENCE [LARGE SCALE GENOMIC DNA]</scope>
    <source>
        <strain evidence="1 2">M022</strain>
    </source>
</reference>
<protein>
    <submittedName>
        <fullName evidence="1">Uncharacterized protein</fullName>
    </submittedName>
</protein>
<organism evidence="1 2">
    <name type="scientific">Pectobacterium fontis</name>
    <dbReference type="NCBI Taxonomy" id="2558042"/>
    <lineage>
        <taxon>Bacteria</taxon>
        <taxon>Pseudomonadati</taxon>
        <taxon>Pseudomonadota</taxon>
        <taxon>Gammaproteobacteria</taxon>
        <taxon>Enterobacterales</taxon>
        <taxon>Pectobacteriaceae</taxon>
        <taxon>Pectobacterium</taxon>
    </lineage>
</organism>
<evidence type="ECO:0000313" key="2">
    <source>
        <dbReference type="Proteomes" id="UP000053038"/>
    </source>
</evidence>